<dbReference type="CDD" id="cd17517">
    <property type="entry name" value="RMtype1_S_EcoKI_StySPI-TRD2-CR2_like"/>
    <property type="match status" value="1"/>
</dbReference>
<dbReference type="PATRIC" id="fig|380242.3.peg.1013"/>
<dbReference type="GO" id="GO:0009307">
    <property type="term" value="P:DNA restriction-modification system"/>
    <property type="evidence" value="ECO:0007669"/>
    <property type="project" value="UniProtKB-KW"/>
</dbReference>
<evidence type="ECO:0000313" key="6">
    <source>
        <dbReference type="Proteomes" id="UP000034954"/>
    </source>
</evidence>
<evidence type="ECO:0000259" key="4">
    <source>
        <dbReference type="Pfam" id="PF01420"/>
    </source>
</evidence>
<feature type="domain" description="Type I restriction modification DNA specificity" evidence="4">
    <location>
        <begin position="230"/>
        <end position="406"/>
    </location>
</feature>
<dbReference type="InterPro" id="IPR051212">
    <property type="entry name" value="Type-I_RE_S_subunit"/>
</dbReference>
<organism evidence="5 6">
    <name type="scientific">Candidatus Brocadia fulgida</name>
    <dbReference type="NCBI Taxonomy" id="380242"/>
    <lineage>
        <taxon>Bacteria</taxon>
        <taxon>Pseudomonadati</taxon>
        <taxon>Planctomycetota</taxon>
        <taxon>Candidatus Brocadiia</taxon>
        <taxon>Candidatus Brocadiales</taxon>
        <taxon>Candidatus Brocadiaceae</taxon>
        <taxon>Candidatus Brocadia</taxon>
    </lineage>
</organism>
<evidence type="ECO:0000256" key="1">
    <source>
        <dbReference type="ARBA" id="ARBA00010923"/>
    </source>
</evidence>
<evidence type="ECO:0000256" key="2">
    <source>
        <dbReference type="ARBA" id="ARBA00022747"/>
    </source>
</evidence>
<reference evidence="5 6" key="1">
    <citation type="journal article" date="2013" name="BMC Microbiol.">
        <title>Identification of the type II cytochrome c maturation pathway in anammox bacteria by comparative genomics.</title>
        <authorList>
            <person name="Ferousi C."/>
            <person name="Speth D.R."/>
            <person name="Reimann J."/>
            <person name="Op den Camp H.J."/>
            <person name="Allen J.W."/>
            <person name="Keltjens J.T."/>
            <person name="Jetten M.S."/>
        </authorList>
    </citation>
    <scope>NUCLEOTIDE SEQUENCE [LARGE SCALE GENOMIC DNA]</scope>
    <source>
        <strain evidence="5">RU1</strain>
    </source>
</reference>
<dbReference type="Gene3D" id="3.90.220.20">
    <property type="entry name" value="DNA methylase specificity domains"/>
    <property type="match status" value="2"/>
</dbReference>
<dbReference type="Proteomes" id="UP000034954">
    <property type="component" value="Unassembled WGS sequence"/>
</dbReference>
<dbReference type="Pfam" id="PF01420">
    <property type="entry name" value="Methylase_S"/>
    <property type="match status" value="2"/>
</dbReference>
<dbReference type="GO" id="GO:0003677">
    <property type="term" value="F:DNA binding"/>
    <property type="evidence" value="ECO:0007669"/>
    <property type="project" value="UniProtKB-KW"/>
</dbReference>
<keyword evidence="3" id="KW-0238">DNA-binding</keyword>
<accession>A0A0M2V188</accession>
<gene>
    <name evidence="5" type="ORF">BROFUL_00799</name>
</gene>
<feature type="domain" description="Type I restriction modification DNA specificity" evidence="4">
    <location>
        <begin position="5"/>
        <end position="187"/>
    </location>
</feature>
<protein>
    <recommendedName>
        <fullName evidence="4">Type I restriction modification DNA specificity domain-containing protein</fullName>
    </recommendedName>
</protein>
<evidence type="ECO:0000256" key="3">
    <source>
        <dbReference type="ARBA" id="ARBA00023125"/>
    </source>
</evidence>
<name>A0A0M2V188_9BACT</name>
<dbReference type="PANTHER" id="PTHR43140:SF1">
    <property type="entry name" value="TYPE I RESTRICTION ENZYME ECOKI SPECIFICITY SUBUNIT"/>
    <property type="match status" value="1"/>
</dbReference>
<dbReference type="PANTHER" id="PTHR43140">
    <property type="entry name" value="TYPE-1 RESTRICTION ENZYME ECOKI SPECIFICITY PROTEIN"/>
    <property type="match status" value="1"/>
</dbReference>
<dbReference type="InterPro" id="IPR000055">
    <property type="entry name" value="Restrct_endonuc_typeI_TRD"/>
</dbReference>
<comment type="caution">
    <text evidence="5">The sequence shown here is derived from an EMBL/GenBank/DDBJ whole genome shotgun (WGS) entry which is preliminary data.</text>
</comment>
<comment type="similarity">
    <text evidence="1">Belongs to the type-I restriction system S methylase family.</text>
</comment>
<evidence type="ECO:0000313" key="5">
    <source>
        <dbReference type="EMBL" id="KKO20484.1"/>
    </source>
</evidence>
<dbReference type="EMBL" id="LAQJ01000101">
    <property type="protein sequence ID" value="KKO20484.1"/>
    <property type="molecule type" value="Genomic_DNA"/>
</dbReference>
<dbReference type="InterPro" id="IPR044946">
    <property type="entry name" value="Restrct_endonuc_typeI_TRD_sf"/>
</dbReference>
<proteinExistence type="inferred from homology"/>
<dbReference type="AlphaFoldDB" id="A0A0M2V188"/>
<dbReference type="CDD" id="cd17246">
    <property type="entry name" value="RMtype1_S_SonII-TRD2-CR2_like"/>
    <property type="match status" value="1"/>
</dbReference>
<keyword evidence="2" id="KW-0680">Restriction system</keyword>
<keyword evidence="6" id="KW-1185">Reference proteome</keyword>
<dbReference type="SUPFAM" id="SSF116734">
    <property type="entry name" value="DNA methylase specificity domain"/>
    <property type="match status" value="2"/>
</dbReference>
<sequence>MSNLPKGWTVEKLGNISERITKGTTPTSYGFKYLDSGIRFVKVENIKNGEIDHDSIRHYISGTANENQKRSILQDGDILFSIAGTIGVSCLVTRDDLPANTNQALAIIRGTKHTFNPKFLMLQLGSQLSKKEVEKQARGGGMNNISLQDVSEMIVNIPPFNEQRRIVAKLEKLLHRVDACKERLDKIPAILKRFRQSVLAAACSGRLTEDWREKNTDDNNYDKDYKLPASWKRAELSEFIDSMTNGIYKPDKYYDDKATACLRMYNIQEGKIILKNLKRILLSTDEIEKYKLEEGDILVNRVNSRELVGKAGIVEKLPEPIIFESKNIRLRLKRKLISPRYINYCFMTRIARDAFEDTAKQTVGMATISQPQIASLKVPVPTLPEQHEIVRRVDALFKKADEIEARYKKAEAFVDKLSQSILAKAFRGELVPQDPNDEPASELLKRVKEERVAREVKIEAEKRKKRKEKFLIK</sequence>